<accession>A0A380TLS4</accession>
<dbReference type="InterPro" id="IPR002669">
    <property type="entry name" value="UreD"/>
</dbReference>
<protein>
    <submittedName>
        <fullName evidence="3">Urease accessory protein UreD</fullName>
    </submittedName>
</protein>
<organism evidence="3">
    <name type="scientific">metagenome</name>
    <dbReference type="NCBI Taxonomy" id="256318"/>
    <lineage>
        <taxon>unclassified sequences</taxon>
        <taxon>metagenomes</taxon>
    </lineage>
</organism>
<dbReference type="EMBL" id="UIDG01000636">
    <property type="protein sequence ID" value="SUS08699.1"/>
    <property type="molecule type" value="Genomic_DNA"/>
</dbReference>
<dbReference type="HAMAP" id="MF_01384">
    <property type="entry name" value="UreD"/>
    <property type="match status" value="1"/>
</dbReference>
<name>A0A380TLS4_9ZZZZ</name>
<dbReference type="PANTHER" id="PTHR33643">
    <property type="entry name" value="UREASE ACCESSORY PROTEIN D"/>
    <property type="match status" value="1"/>
</dbReference>
<dbReference type="Pfam" id="PF01774">
    <property type="entry name" value="UreD"/>
    <property type="match status" value="1"/>
</dbReference>
<gene>
    <name evidence="3" type="primary">ureD</name>
    <name evidence="3" type="ORF">DF3PB_810011</name>
</gene>
<comment type="similarity">
    <text evidence="1">Belongs to the UreD family.</text>
</comment>
<sequence>MDGAATLGFACRQESTVLADLYQQAPLRILMPAAADIGVALGALVVTSGGLVGGDNLDIAVRCGNGSRAMVCAQAAEKVYRSAGPDCHVTVSLEAGGNAWLEWLPQETILFEGARLRRQTTVDAVPSARVLAGEILVFGRRARGERFTRGHLFDRWQVRRAGRLAWADALRLDDPETAFASPACLAGLAAVATLIYVDATEGAALDVARAIAEPLSTAGLEFAATVVGGVLIARWLAADAHVLRLAFGRFWAMFRHRIAGLPPVLPRLWSI</sequence>
<dbReference type="GO" id="GO:0016151">
    <property type="term" value="F:nickel cation binding"/>
    <property type="evidence" value="ECO:0007669"/>
    <property type="project" value="InterPro"/>
</dbReference>
<proteinExistence type="inferred from homology"/>
<dbReference type="AlphaFoldDB" id="A0A380TLS4"/>
<reference evidence="3" key="1">
    <citation type="submission" date="2018-07" db="EMBL/GenBank/DDBJ databases">
        <authorList>
            <person name="Quirk P.G."/>
            <person name="Krulwich T.A."/>
        </authorList>
    </citation>
    <scope>NUCLEOTIDE SEQUENCE</scope>
</reference>
<evidence type="ECO:0000256" key="1">
    <source>
        <dbReference type="ARBA" id="ARBA00007177"/>
    </source>
</evidence>
<evidence type="ECO:0000256" key="2">
    <source>
        <dbReference type="ARBA" id="ARBA00023186"/>
    </source>
</evidence>
<dbReference type="PANTHER" id="PTHR33643:SF1">
    <property type="entry name" value="UREASE ACCESSORY PROTEIN D"/>
    <property type="match status" value="1"/>
</dbReference>
<keyword evidence="2" id="KW-0143">Chaperone</keyword>
<evidence type="ECO:0000313" key="3">
    <source>
        <dbReference type="EMBL" id="SUS08699.1"/>
    </source>
</evidence>